<dbReference type="Pfam" id="PF25037">
    <property type="entry name" value="VPS13_C"/>
    <property type="match status" value="1"/>
</dbReference>
<feature type="compositionally biased region" description="Acidic residues" evidence="2">
    <location>
        <begin position="542"/>
        <end position="554"/>
    </location>
</feature>
<feature type="compositionally biased region" description="Basic residues" evidence="2">
    <location>
        <begin position="930"/>
        <end position="940"/>
    </location>
</feature>
<feature type="region of interest" description="Disordered" evidence="2">
    <location>
        <begin position="3821"/>
        <end position="3846"/>
    </location>
</feature>
<feature type="compositionally biased region" description="Basic and acidic residues" evidence="2">
    <location>
        <begin position="2901"/>
        <end position="2911"/>
    </location>
</feature>
<feature type="region of interest" description="Disordered" evidence="2">
    <location>
        <begin position="2150"/>
        <end position="2180"/>
    </location>
</feature>
<feature type="region of interest" description="Disordered" evidence="2">
    <location>
        <begin position="2862"/>
        <end position="2936"/>
    </location>
</feature>
<reference evidence="5 6" key="1">
    <citation type="journal article" date="2022" name="bioRxiv">
        <title>Genomics of Preaxostyla Flagellates Illuminates Evolutionary Transitions and the Path Towards Mitochondrial Loss.</title>
        <authorList>
            <person name="Novak L.V.F."/>
            <person name="Treitli S.C."/>
            <person name="Pyrih J."/>
            <person name="Halakuc P."/>
            <person name="Pipaliya S.V."/>
            <person name="Vacek V."/>
            <person name="Brzon O."/>
            <person name="Soukal P."/>
            <person name="Eme L."/>
            <person name="Dacks J.B."/>
            <person name="Karnkowska A."/>
            <person name="Elias M."/>
            <person name="Hampl V."/>
        </authorList>
    </citation>
    <scope>NUCLEOTIDE SEQUENCE [LARGE SCALE GENOMIC DNA]</scope>
    <source>
        <strain evidence="5">NAU3</strain>
        <tissue evidence="5">Gut</tissue>
    </source>
</reference>
<organism evidence="5 6">
    <name type="scientific">Blattamonas nauphoetae</name>
    <dbReference type="NCBI Taxonomy" id="2049346"/>
    <lineage>
        <taxon>Eukaryota</taxon>
        <taxon>Metamonada</taxon>
        <taxon>Preaxostyla</taxon>
        <taxon>Oxymonadida</taxon>
        <taxon>Blattamonas</taxon>
    </lineage>
</organism>
<name>A0ABQ9Y060_9EUKA</name>
<evidence type="ECO:0000259" key="3">
    <source>
        <dbReference type="Pfam" id="PF25036"/>
    </source>
</evidence>
<feature type="compositionally biased region" description="Polar residues" evidence="2">
    <location>
        <begin position="2150"/>
        <end position="2178"/>
    </location>
</feature>
<feature type="region of interest" description="Disordered" evidence="2">
    <location>
        <begin position="507"/>
        <end position="567"/>
    </location>
</feature>
<feature type="compositionally biased region" description="Pro residues" evidence="2">
    <location>
        <begin position="3736"/>
        <end position="3750"/>
    </location>
</feature>
<feature type="domain" description="Intermembrane lipid transfer protein VPS13-like C-terminal" evidence="4">
    <location>
        <begin position="4168"/>
        <end position="4273"/>
    </location>
</feature>
<dbReference type="Pfam" id="PF25036">
    <property type="entry name" value="VPS13_VAB"/>
    <property type="match status" value="1"/>
</dbReference>
<feature type="region of interest" description="Disordered" evidence="2">
    <location>
        <begin position="3730"/>
        <end position="3750"/>
    </location>
</feature>
<comment type="similarity">
    <text evidence="1">Belongs to the VPS13 family.</text>
</comment>
<evidence type="ECO:0000256" key="1">
    <source>
        <dbReference type="ARBA" id="ARBA00006545"/>
    </source>
</evidence>
<feature type="compositionally biased region" description="Basic and acidic residues" evidence="2">
    <location>
        <begin position="531"/>
        <end position="541"/>
    </location>
</feature>
<feature type="region of interest" description="Disordered" evidence="2">
    <location>
        <begin position="443"/>
        <end position="468"/>
    </location>
</feature>
<gene>
    <name evidence="5" type="ORF">BLNAU_7949</name>
</gene>
<feature type="compositionally biased region" description="Polar residues" evidence="2">
    <location>
        <begin position="458"/>
        <end position="468"/>
    </location>
</feature>
<proteinExistence type="inferred from homology"/>
<protein>
    <submittedName>
        <fullName evidence="5">Vacuolar protein sorting-associated protein 13C</fullName>
    </submittedName>
</protein>
<dbReference type="PANTHER" id="PTHR16166">
    <property type="entry name" value="VACUOLAR PROTEIN SORTING-ASSOCIATED PROTEIN VPS13"/>
    <property type="match status" value="1"/>
</dbReference>
<feature type="compositionally biased region" description="Polar residues" evidence="2">
    <location>
        <begin position="510"/>
        <end position="526"/>
    </location>
</feature>
<accession>A0ABQ9Y060</accession>
<dbReference type="PANTHER" id="PTHR16166:SF93">
    <property type="entry name" value="INTERMEMBRANE LIPID TRANSFER PROTEIN VPS13"/>
    <property type="match status" value="1"/>
</dbReference>
<dbReference type="InterPro" id="IPR009543">
    <property type="entry name" value="VPS13_VAB"/>
</dbReference>
<feature type="compositionally biased region" description="Basic residues" evidence="2">
    <location>
        <begin position="3821"/>
        <end position="3831"/>
    </location>
</feature>
<feature type="region of interest" description="Disordered" evidence="2">
    <location>
        <begin position="919"/>
        <end position="940"/>
    </location>
</feature>
<keyword evidence="6" id="KW-1185">Reference proteome</keyword>
<evidence type="ECO:0000313" key="5">
    <source>
        <dbReference type="EMBL" id="KAK2957119.1"/>
    </source>
</evidence>
<evidence type="ECO:0000256" key="2">
    <source>
        <dbReference type="SAM" id="MobiDB-lite"/>
    </source>
</evidence>
<dbReference type="InterPro" id="IPR026847">
    <property type="entry name" value="VPS13"/>
</dbReference>
<evidence type="ECO:0000313" key="6">
    <source>
        <dbReference type="Proteomes" id="UP001281761"/>
    </source>
</evidence>
<comment type="caution">
    <text evidence="5">The sequence shown here is derived from an EMBL/GenBank/DDBJ whole genome shotgun (WGS) entry which is preliminary data.</text>
</comment>
<dbReference type="InterPro" id="IPR056748">
    <property type="entry name" value="VPS13-like_C"/>
</dbReference>
<dbReference type="EMBL" id="JARBJD010000049">
    <property type="protein sequence ID" value="KAK2957119.1"/>
    <property type="molecule type" value="Genomic_DNA"/>
</dbReference>
<sequence length="4313" mass="478965">MTHVSDHYDKSSLTTVLTKQKLSSRTPKALWNFVLDSVLANIRERRTHATWKSIRQFCKDRNNYVSARQGLLKTLCNQTSSLKPKQSGSVQHSYASFTQQRSIISSYQHSLEAIEQNYSPSQILLFRHMADEALRKNPDTAHVVPQAQKLWREERLKKNKGSVVDLMSDTNEEDSFGLDQREDLALTLGWNRQDDMVIFNLDRLDTKIDCSLTQVRLNLLKPTDTSSSELSVSTFFQGTLTNTHLNLALSLRSISQPAGTLGVRFTIDSLDLAHSSFRNPLSTDHSTSQSLLLPQRHKPANFVDMTMTVNFGSTDDQALSLSVAVPSFILPIELMSSLVKHYSLRDSPVEYLQGKQTLWHGLTFLQGVLAGDNVTLSVSLPRLMIQTPSIKGKRRWQTSALCATFPQVVYKTIPVSSSVQTKEGFTRMTVEASNVSVYTVTDLSSSSSEQDDVPQPLNKEQTSSPPSFIVNPTSLTLLVLHSVQPVVHSTLSTGLRTLTSRIPVLEVDTDTSPHPTAGTASFQSVNMARPKAAEKRAFAEEVREDESEESEEAELLVSTNQTPEPELTHGRTFTRQEWREEWINTPLPYFWPPTVPFTEDLTRNKAKIAESLAPFTHSRTYHLTTQPIVCDIHSLDYGVIASIVYGMNQNGLFEKRIEKQNQKTEDTGSDLDAPKQLPFIHQSLYTTKAVFLLTVPSVSVSFYPIQPYLIHSMYASQSVPTPAPSATPLLVLSMHSLSLAVSNRKADLGVYFSIRETSLVPGGQLTEHSKQQPILTTQLAQTESLSRSCSHPFNDNSASRAIFVPPSLQLLQANQSLDLHETTMSHSSAFLGSFGYFTTDYPFSIDSISDLDKHGSIESSARELPKRSQRNWSVIDVLLPNACLVLTHDETAMITEFLANFVLFYKNLSKLISKQNEKTNLSSLPQHPKQTTKHQPKKRVRTSFKSDLHFRITTGSLVVSLVRDKITLNTVFIDDAQLGVSHLSENMRIHFTAPSLDVYRPLSGEHASPTYTHLVHLHSSNTDNKSDPLHLDLHFRSPFLELPAVAVSSELTLTVPTISIVFIRSIFEDLVRFPVLFRSSKQTHKLDQFASLLNDKEKTQFVHSSIVRLKQIYAAPTISILIKSPIVYIPTEDSSNSLLAFKLGTLSLNSKIKPQLCPFQFDDPFSNNPQISLATQIRRDNLAMQKPTISGISAQEQRSEDQKQLAAKYDKALPLPITLTDTDRKDVAVLFSREIRFSWRLTDIVGSYTTLKTPANSETRTLLDLRKALPPQDFSQETVAKSEVFEAFVPFVDAFSVKLQMELSTARRFLPPEDAREIQKKLQLVPSRTLPPLLTIAIATTPISLAMEPSIFDAFCSTLSQNLFQASQFPSVTIIQQETEPSSDTQPPQPMRETISARVKNSIVKKADPADEETDNSFLTYVLGFGNMKLNMSFSTILQKLFGQLWKWSVPDGMDASMTASVNEVNSPLILFTLHVADFSFLLFSSPPSPRLSLTQHSLFDSPLFLVRVSTLCVILPRFSNKTTYTSLTFRSLTVEDIRLGVFVENAFTHQTAKKAVSHFTQIMAVHPQIVEDDQQPARDLIAPLLKFKMLNKLQLSGEPFSLTILVEPEFGINVDLRLQYPQILVSATHVDLLTSYLAQLSELYSKHFGSHVPEQHLVKPVRIPHQIHPRLHFGDIDDDDDSTDLQFRPDTLRRLPTRNKLRRRIPLRPGVPFKQKLAEIDQGESRNLQWLEGALSEREKMDTMLRVRRHEISLFQYTNPSSDFKAFNPDQEIEVHNLLTSSLSANEEYVRSKHLLPPASFTDNNPFGSLPPPDSNWFEAFQSTSASAYLEPRTVAKPRKKKRPVLVEPPPSLTAEYETRSQRFLSSLKAPLRLRVGCDGCTVHLLDDASIKRSFALTLFGNVEAVFTSQPFISETDSEAELAQYVKRVAEIQYNIPSFSMDTIPPLSPETSFTKNRVYEMLRTTQFTQTGFDLSLFNVSIHRTQPNCFALPPQRRNMFFSSSTSAVPLQSPFFSPLIPQGSSTLISFHLIQNQSSCITTTLGFSLQLRNAYASSVNRNHPSFTLLLTDCTVPAHFTSFDDEMMPTPHDKGTKRAEHTRKGNEIDKIRCSDTIISLTLSPGAGINPSYRDIRLLLSFLLQIRKATHKLPSSNKLAESPVETTPQHHNRTSSDISSVDSLPIPEVVDPNQRRESISILNFSQMAQAEKLDPLQLVDPSHQLPTVNEKPDNPFEVAHSKISQSGTIQNDIVYTYTRQSDLQLGINRGRDDADEDSDSEDSEEERQQYIQRLANPDFDQDGRLVPIVPSAVSQFSLLTLTVSIPSFSLGLICDVYDGYSYPIAAASISTFELSLLASSLHHFQTAAALKPLPRSNLAPFFNVGEEGSDGASFLSSSYQDRTTSYTPVTVTDSTQTPFITRLFEVSPDKPYILSAIPSTKDTLYGLMTAIQHPLRAGRVYKTQGSFQFGFDLSIYNPKACGSEPLIEPVSFMLEIAPTILPTLSLKLTCPSTLNLNVSPQLLSTITTFVDMVLLDLRLTGSSNQKVVRKTPQSDYFPQLTTGDRSVVSLTQYQSNASVTQVPPTQSGLIRFKNHLDTLPTISMEYFGDDSLHTKLSSVSNEPESTFTSSKAAFAIRNHCGITIYVSVGLNSEKVSVQSGSERPIPLHVDESESRTGKTPVALVTVGIDGFSTVCKMDMFKRHAFYASFQSRSGGSFLMRVASFFERGRRILLLTSPLSVQNSTPLHLILTFTPPANCHDPKLTLFCTPFGWVNAPINVLTWDLRIEPASGSQFEGYEEWTDWNSSQPISIASLDETFASVLSCPPKPKGTNPLPPTLYLSARVAVLEGENVVTSPLMSGKTSLTDFANNPLQSPTSPSLDGSVLSSPATSRSSLQTLDTSFTESRSDQEEEMHTVLDSFTDSPEPLPATRKTTTGPRKIPLGTTHSSYLFVLVIKAPIDVYNCLPFSIDSVFESIAPPRNRPNSVSLPPSEAKSQLVAPVPPPVAPPSVAVDTLAFTRQTGSASLSLSTIAEGVDTHANSRATSHVSNGRYITTVPIKPLQRVRLYHLPLDGPLQLSAQLPMEKTKNAPKENKLPTTKALIHIPFNAPKTNDRNMIPKIHGTLISPICSLSFVQEIRQTTRSIALYTPYIILNNTPLQLLYNDAEHPNSTADPSKQTFEFEDRPNAFDFTLPRPVLYSFVKPNVDESNNQIQVVVTEPFETKQVVTTHISESGDAQFPFSTVNSSAHPSLTKEAKQLSRQKSVPISIGVVNQPQVLSLTFENQSCEVVFTTRIGTGHLGLSKVVNITPRFAFLNYLTSHCVYVRELAEDRKTAVGSDTSSSGPICTVPNNTGIPVPLYHSSASLLSSQKSQTRSVQLSLSNDSSSIWSGGFDLTEIGDHPLLLFDPINPSVPLLVVVSIALSDPETAGAGSSLFIAIKQISAKTTPYWIHNDTPHRMLVKQPNVTRFSLSVPPNSSVPFGWFSHPIKKDVTISFLQSFYAQPSENGTIELFTQKPIQFSEVFGRTLLIESPSFTINIDTQTELQLPFTQDLRRLRAESGDTEYLKGKQVMFHTNDTRVNASVYSSGTSRCLHVSRSKIKHSGLKTLTKAQKELNNLIFRHKSKDLPDDAFSVMRESEIAKQEAYIASIRPVQMALSLTLSLSQVGISFITAPRNLSRARELAYVTFTGVLFDFSESNSMQILRFDIQDFQVDDSSRKAHYPVILQRHPLKASSAKNAPVAPPPLTRSSSPPPITPPASLNLPCFTMSFARDMTEERTMLFLTYFTVLIQTLDFNIDQLFVNNVLKYMEQFDLTKGLKPMKIFRSKKHKSKKKTTKTKDTKSGTTITSQPHPVSTLRSWFPLYTIPRKHSAEKLKTTFIFCEEFAIQPLHFVISFAPEGGAVQNAIEAGEESQSFAHIVGINVRSSKEGLRDQLQNKPSLLSSIPTLFINIDGADFRVKGFVIKQLLSTPTNLQSILGAHFKREFKQTLISLFAFKAILSAPVGLLNGLGNGVHDLVYEPAKGSVHGAGGLVAGVGKGVGRMVKSTAHGAFDAASKVTGTVSTGIGVITLDQDFQKDRAREMADKPQHIFEGFGQGFVQLGKNLVRGVTGIVTKPVEGAMKEGAGGFFKGIGKGLVGIVAKPVIGVVDLGSKVLEGAKNTTKIFDDRPGGRIRRTRFIPSSNILPIFDETTALGATWLNVVGKCDRDEDYVAHTMLKRQTVSGKSSILLITSHRVCCLHCSPTDDEQARVVWAEFIENTFCLLMSENQKQIQLACSTTKGDQKLKSEDVMDAKELLEQLESLNILIEKLKEEAKHRN</sequence>
<feature type="compositionally biased region" description="Acidic residues" evidence="2">
    <location>
        <begin position="2269"/>
        <end position="2281"/>
    </location>
</feature>
<feature type="domain" description="Vacuolar protein sorting-associated protein 13 VPS13 adaptor binding" evidence="3">
    <location>
        <begin position="3089"/>
        <end position="3478"/>
    </location>
</feature>
<dbReference type="Proteomes" id="UP001281761">
    <property type="component" value="Unassembled WGS sequence"/>
</dbReference>
<feature type="region of interest" description="Disordered" evidence="2">
    <location>
        <begin position="2262"/>
        <end position="2282"/>
    </location>
</feature>
<feature type="compositionally biased region" description="Polar residues" evidence="2">
    <location>
        <begin position="2862"/>
        <end position="2900"/>
    </location>
</feature>
<evidence type="ECO:0000259" key="4">
    <source>
        <dbReference type="Pfam" id="PF25037"/>
    </source>
</evidence>
<feature type="compositionally biased region" description="Polar residues" evidence="2">
    <location>
        <begin position="919"/>
        <end position="929"/>
    </location>
</feature>